<gene>
    <name evidence="2" type="ORF">ATL31_3184</name>
</gene>
<dbReference type="SUPFAM" id="SSF54427">
    <property type="entry name" value="NTF2-like"/>
    <property type="match status" value="1"/>
</dbReference>
<dbReference type="Proteomes" id="UP000233781">
    <property type="component" value="Unassembled WGS sequence"/>
</dbReference>
<dbReference type="RefSeq" id="WP_245862565.1">
    <property type="nucleotide sequence ID" value="NZ_PJNE01000001.1"/>
</dbReference>
<dbReference type="Pfam" id="PF17775">
    <property type="entry name" value="YchJ_M-like"/>
    <property type="match status" value="1"/>
</dbReference>
<accession>A0A2N3YNC6</accession>
<dbReference type="Gene3D" id="3.10.450.50">
    <property type="match status" value="1"/>
</dbReference>
<protein>
    <submittedName>
        <fullName evidence="2">SEC-C motif-containing protein</fullName>
    </submittedName>
</protein>
<name>A0A2N3YNC6_9MICO</name>
<keyword evidence="3" id="KW-1185">Reference proteome</keyword>
<dbReference type="InterPro" id="IPR032710">
    <property type="entry name" value="NTF2-like_dom_sf"/>
</dbReference>
<sequence length="161" mass="17539">MAETFGNGRGSQAWLKVSGSEDTLDPTGPCPCGGVPPGASFAQCCGPVIEGERRAETAERLMRSRYTAYALADGMHLFVTWHPRTRPESVDPEPWVRWAGLEVLDVVGGAAGDDSGVVEFRATWLAGEGRTRQRGEVQERSRFERRAGRWFYVGPEPGSPG</sequence>
<evidence type="ECO:0000313" key="2">
    <source>
        <dbReference type="EMBL" id="PKW28318.1"/>
    </source>
</evidence>
<dbReference type="EMBL" id="PJNE01000001">
    <property type="protein sequence ID" value="PKW28318.1"/>
    <property type="molecule type" value="Genomic_DNA"/>
</dbReference>
<feature type="domain" description="YchJ-like middle NTF2-like" evidence="1">
    <location>
        <begin position="57"/>
        <end position="153"/>
    </location>
</feature>
<reference evidence="2 3" key="1">
    <citation type="submission" date="2017-12" db="EMBL/GenBank/DDBJ databases">
        <title>Sequencing the genomes of 1000 Actinobacteria strains.</title>
        <authorList>
            <person name="Klenk H.-P."/>
        </authorList>
    </citation>
    <scope>NUCLEOTIDE SEQUENCE [LARGE SCALE GENOMIC DNA]</scope>
    <source>
        <strain evidence="2 3">DSM 12806</strain>
    </source>
</reference>
<proteinExistence type="predicted"/>
<dbReference type="AlphaFoldDB" id="A0A2N3YNC6"/>
<dbReference type="InterPro" id="IPR048469">
    <property type="entry name" value="YchJ-like_M"/>
</dbReference>
<evidence type="ECO:0000259" key="1">
    <source>
        <dbReference type="Pfam" id="PF17775"/>
    </source>
</evidence>
<comment type="caution">
    <text evidence="2">The sequence shown here is derived from an EMBL/GenBank/DDBJ whole genome shotgun (WGS) entry which is preliminary data.</text>
</comment>
<organism evidence="2 3">
    <name type="scientific">Phycicoccus duodecadis</name>
    <dbReference type="NCBI Taxonomy" id="173053"/>
    <lineage>
        <taxon>Bacteria</taxon>
        <taxon>Bacillati</taxon>
        <taxon>Actinomycetota</taxon>
        <taxon>Actinomycetes</taxon>
        <taxon>Micrococcales</taxon>
        <taxon>Intrasporangiaceae</taxon>
        <taxon>Phycicoccus</taxon>
    </lineage>
</organism>
<evidence type="ECO:0000313" key="3">
    <source>
        <dbReference type="Proteomes" id="UP000233781"/>
    </source>
</evidence>